<protein>
    <submittedName>
        <fullName evidence="1">Uncharacterized protein</fullName>
    </submittedName>
</protein>
<comment type="caution">
    <text evidence="1">The sequence shown here is derived from an EMBL/GenBank/DDBJ whole genome shotgun (WGS) entry which is preliminary data.</text>
</comment>
<gene>
    <name evidence="1" type="ORF">BGX16_1365</name>
</gene>
<sequence length="46" mass="5190">MQSDSIPEIPHLKDASFGYILGANLLQILDPKNSHQKTAHILQRCF</sequence>
<evidence type="ECO:0000313" key="1">
    <source>
        <dbReference type="EMBL" id="PJJ41400.1"/>
    </source>
</evidence>
<reference evidence="1 2" key="1">
    <citation type="submission" date="2017-11" db="EMBL/GenBank/DDBJ databases">
        <title>Animal gut microbial communities from fecal samples from Wisconsin, USA.</title>
        <authorList>
            <person name="Neumann A."/>
        </authorList>
    </citation>
    <scope>NUCLEOTIDE SEQUENCE [LARGE SCALE GENOMIC DNA]</scope>
    <source>
        <strain evidence="1 2">UWS3</strain>
    </source>
</reference>
<accession>A0A2M9A6Q5</accession>
<proteinExistence type="predicted"/>
<dbReference type="Proteomes" id="UP000231134">
    <property type="component" value="Unassembled WGS sequence"/>
</dbReference>
<evidence type="ECO:0000313" key="2">
    <source>
        <dbReference type="Proteomes" id="UP000231134"/>
    </source>
</evidence>
<name>A0A2M9A6Q5_9BACT</name>
<dbReference type="AlphaFoldDB" id="A0A2M9A6Q5"/>
<dbReference type="EMBL" id="PGEX01000001">
    <property type="protein sequence ID" value="PJJ41400.1"/>
    <property type="molecule type" value="Genomic_DNA"/>
</dbReference>
<dbReference type="RefSeq" id="WP_157797920.1">
    <property type="nucleotide sequence ID" value="NZ_JAXFBG010000150.1"/>
</dbReference>
<organism evidence="1 2">
    <name type="scientific">Hallerella succinigenes</name>
    <dbReference type="NCBI Taxonomy" id="1896222"/>
    <lineage>
        <taxon>Bacteria</taxon>
        <taxon>Pseudomonadati</taxon>
        <taxon>Fibrobacterota</taxon>
        <taxon>Fibrobacteria</taxon>
        <taxon>Fibrobacterales</taxon>
        <taxon>Fibrobacteraceae</taxon>
        <taxon>Hallerella</taxon>
    </lineage>
</organism>
<keyword evidence="2" id="KW-1185">Reference proteome</keyword>